<evidence type="ECO:0000313" key="5">
    <source>
        <dbReference type="Proteomes" id="UP000257144"/>
    </source>
</evidence>
<evidence type="ECO:0000256" key="2">
    <source>
        <dbReference type="SAM" id="Phobius"/>
    </source>
</evidence>
<organism evidence="4 5">
    <name type="scientific">Neobacillus piezotolerans</name>
    <dbReference type="NCBI Taxonomy" id="2259171"/>
    <lineage>
        <taxon>Bacteria</taxon>
        <taxon>Bacillati</taxon>
        <taxon>Bacillota</taxon>
        <taxon>Bacilli</taxon>
        <taxon>Bacillales</taxon>
        <taxon>Bacillaceae</taxon>
        <taxon>Neobacillus</taxon>
    </lineage>
</organism>
<accession>A0A3D8GL11</accession>
<dbReference type="InterPro" id="IPR036779">
    <property type="entry name" value="LysM_dom_sf"/>
</dbReference>
<dbReference type="AlphaFoldDB" id="A0A3D8GL11"/>
<keyword evidence="2" id="KW-0812">Transmembrane</keyword>
<feature type="compositionally biased region" description="Basic and acidic residues" evidence="1">
    <location>
        <begin position="125"/>
        <end position="136"/>
    </location>
</feature>
<feature type="compositionally biased region" description="Basic and acidic residues" evidence="1">
    <location>
        <begin position="147"/>
        <end position="163"/>
    </location>
</feature>
<protein>
    <recommendedName>
        <fullName evidence="3">LysM domain-containing protein</fullName>
    </recommendedName>
</protein>
<feature type="domain" description="LysM" evidence="3">
    <location>
        <begin position="186"/>
        <end position="232"/>
    </location>
</feature>
<feature type="region of interest" description="Disordered" evidence="1">
    <location>
        <begin position="78"/>
        <end position="186"/>
    </location>
</feature>
<evidence type="ECO:0000313" key="4">
    <source>
        <dbReference type="EMBL" id="RDU35031.1"/>
    </source>
</evidence>
<reference evidence="4 5" key="1">
    <citation type="submission" date="2018-07" db="EMBL/GenBank/DDBJ databases">
        <title>Bacillus sp. YLB-04 draft genome sequence.</title>
        <authorList>
            <person name="Yu L."/>
            <person name="Tang X."/>
        </authorList>
    </citation>
    <scope>NUCLEOTIDE SEQUENCE [LARGE SCALE GENOMIC DNA]</scope>
    <source>
        <strain evidence="4 5">YLB-04</strain>
    </source>
</reference>
<dbReference type="InterPro" id="IPR018392">
    <property type="entry name" value="LysM"/>
</dbReference>
<feature type="compositionally biased region" description="Acidic residues" evidence="1">
    <location>
        <begin position="93"/>
        <end position="109"/>
    </location>
</feature>
<dbReference type="SMART" id="SM00257">
    <property type="entry name" value="LysM"/>
    <property type="match status" value="1"/>
</dbReference>
<dbReference type="RefSeq" id="WP_115453928.1">
    <property type="nucleotide sequence ID" value="NZ_QNQT01000015.1"/>
</dbReference>
<dbReference type="CDD" id="cd00118">
    <property type="entry name" value="LysM"/>
    <property type="match status" value="1"/>
</dbReference>
<feature type="compositionally biased region" description="Polar residues" evidence="1">
    <location>
        <begin position="171"/>
        <end position="181"/>
    </location>
</feature>
<dbReference type="EMBL" id="QNQT01000015">
    <property type="protein sequence ID" value="RDU35031.1"/>
    <property type="molecule type" value="Genomic_DNA"/>
</dbReference>
<feature type="compositionally biased region" description="Basic residues" evidence="1">
    <location>
        <begin position="33"/>
        <end position="44"/>
    </location>
</feature>
<comment type="caution">
    <text evidence="4">The sequence shown here is derived from an EMBL/GenBank/DDBJ whole genome shotgun (WGS) entry which is preliminary data.</text>
</comment>
<keyword evidence="2" id="KW-1133">Transmembrane helix</keyword>
<feature type="transmembrane region" description="Helical" evidence="2">
    <location>
        <begin position="53"/>
        <end position="75"/>
    </location>
</feature>
<feature type="compositionally biased region" description="Basic and acidic residues" evidence="1">
    <location>
        <begin position="1"/>
        <end position="27"/>
    </location>
</feature>
<dbReference type="SUPFAM" id="SSF54106">
    <property type="entry name" value="LysM domain"/>
    <property type="match status" value="1"/>
</dbReference>
<dbReference type="Gene3D" id="3.10.350.10">
    <property type="entry name" value="LysM domain"/>
    <property type="match status" value="1"/>
</dbReference>
<proteinExistence type="predicted"/>
<dbReference type="OrthoDB" id="2583609at2"/>
<sequence>MKKGDPYLEQVEKHRQKIERVRTETGEPAKLPPRSRVHQNKKQKTSLKLKYPVIRLLVLFFILLPLTVFAVISSLEGNKSAGSTEKGGIETVNFEDNDQNEEVQTSPDEETSKEQDQDEGASEPETSREDSEKEETPVLSGSTASSEGKDSPANESAPDKESSVSHGANPEGNNSQDSGASHESVKYHTVKPGETLFRIAMMYFKSQDGIGKIREANGIVENEIKVGQTLKIPMN</sequence>
<dbReference type="Proteomes" id="UP000257144">
    <property type="component" value="Unassembled WGS sequence"/>
</dbReference>
<gene>
    <name evidence="4" type="ORF">DRW41_20665</name>
</gene>
<feature type="region of interest" description="Disordered" evidence="1">
    <location>
        <begin position="1"/>
        <end position="44"/>
    </location>
</feature>
<dbReference type="Pfam" id="PF01476">
    <property type="entry name" value="LysM"/>
    <property type="match status" value="1"/>
</dbReference>
<evidence type="ECO:0000256" key="1">
    <source>
        <dbReference type="SAM" id="MobiDB-lite"/>
    </source>
</evidence>
<name>A0A3D8GL11_9BACI</name>
<evidence type="ECO:0000259" key="3">
    <source>
        <dbReference type="PROSITE" id="PS51782"/>
    </source>
</evidence>
<keyword evidence="5" id="KW-1185">Reference proteome</keyword>
<keyword evidence="2" id="KW-0472">Membrane</keyword>
<dbReference type="PROSITE" id="PS51782">
    <property type="entry name" value="LYSM"/>
    <property type="match status" value="1"/>
</dbReference>